<keyword evidence="2" id="KW-1185">Reference proteome</keyword>
<reference evidence="1" key="1">
    <citation type="submission" date="2020-10" db="EMBL/GenBank/DDBJ databases">
        <authorList>
            <person name="Han B."/>
            <person name="Lu T."/>
            <person name="Zhao Q."/>
            <person name="Huang X."/>
            <person name="Zhao Y."/>
        </authorList>
    </citation>
    <scope>NUCLEOTIDE SEQUENCE</scope>
</reference>
<dbReference type="AlphaFoldDB" id="A0A811PA74"/>
<evidence type="ECO:0000313" key="1">
    <source>
        <dbReference type="EMBL" id="CAD6238611.1"/>
    </source>
</evidence>
<dbReference type="EMBL" id="CAJGYO010000006">
    <property type="protein sequence ID" value="CAD6238611.1"/>
    <property type="molecule type" value="Genomic_DNA"/>
</dbReference>
<protein>
    <submittedName>
        <fullName evidence="1">Uncharacterized protein</fullName>
    </submittedName>
</protein>
<dbReference type="Proteomes" id="UP000604825">
    <property type="component" value="Unassembled WGS sequence"/>
</dbReference>
<evidence type="ECO:0000313" key="2">
    <source>
        <dbReference type="Proteomes" id="UP000604825"/>
    </source>
</evidence>
<comment type="caution">
    <text evidence="1">The sequence shown here is derived from an EMBL/GenBank/DDBJ whole genome shotgun (WGS) entry which is preliminary data.</text>
</comment>
<gene>
    <name evidence="1" type="ORF">NCGR_LOCUS25797</name>
</gene>
<sequence>MRIRDQQVRVGHRDLLGRSWVRAVLGDFPTGGVEHEWLHAHASEEYDCDWAASMRHPQPRIHRGQGRQARHTAGIGCSGRSSVAREAALAATVWRHTKARRVARIQRVWGQAAHMPYCGACTASRGLEPGLCWTSTARQWPPTPYCRCACCSA</sequence>
<proteinExistence type="predicted"/>
<name>A0A811PA74_9POAL</name>
<accession>A0A811PA74</accession>
<organism evidence="1 2">
    <name type="scientific">Miscanthus lutarioriparius</name>
    <dbReference type="NCBI Taxonomy" id="422564"/>
    <lineage>
        <taxon>Eukaryota</taxon>
        <taxon>Viridiplantae</taxon>
        <taxon>Streptophyta</taxon>
        <taxon>Embryophyta</taxon>
        <taxon>Tracheophyta</taxon>
        <taxon>Spermatophyta</taxon>
        <taxon>Magnoliopsida</taxon>
        <taxon>Liliopsida</taxon>
        <taxon>Poales</taxon>
        <taxon>Poaceae</taxon>
        <taxon>PACMAD clade</taxon>
        <taxon>Panicoideae</taxon>
        <taxon>Andropogonodae</taxon>
        <taxon>Andropogoneae</taxon>
        <taxon>Saccharinae</taxon>
        <taxon>Miscanthus</taxon>
    </lineage>
</organism>